<evidence type="ECO:0000256" key="1">
    <source>
        <dbReference type="SAM" id="MobiDB-lite"/>
    </source>
</evidence>
<dbReference type="AlphaFoldDB" id="A0A914AAP1"/>
<dbReference type="GeneID" id="119731407"/>
<reference evidence="2" key="1">
    <citation type="submission" date="2022-11" db="UniProtKB">
        <authorList>
            <consortium name="EnsemblMetazoa"/>
        </authorList>
    </citation>
    <scope>IDENTIFICATION</scope>
</reference>
<dbReference type="RefSeq" id="XP_038060506.1">
    <property type="nucleotide sequence ID" value="XM_038204578.1"/>
</dbReference>
<dbReference type="Proteomes" id="UP000887568">
    <property type="component" value="Unplaced"/>
</dbReference>
<organism evidence="2 3">
    <name type="scientific">Patiria miniata</name>
    <name type="common">Bat star</name>
    <name type="synonym">Asterina miniata</name>
    <dbReference type="NCBI Taxonomy" id="46514"/>
    <lineage>
        <taxon>Eukaryota</taxon>
        <taxon>Metazoa</taxon>
        <taxon>Echinodermata</taxon>
        <taxon>Eleutherozoa</taxon>
        <taxon>Asterozoa</taxon>
        <taxon>Asteroidea</taxon>
        <taxon>Valvatacea</taxon>
        <taxon>Valvatida</taxon>
        <taxon>Asterinidae</taxon>
        <taxon>Patiria</taxon>
    </lineage>
</organism>
<sequence>MGHYHHKEKLPSLIDSTLASLDAGDTNAAKEALKQASTEIKQRQKLIKLADHSSQGWATVKEYVTDNIADDSNDEKRLRTAEKMVTSKKAEAAKKSKTKTRNAVRPYPAASSFRPYSGYTYHQDFRSCSCPYFKVHGTWSPVEQQKSSTWRELAAVFKRILSDKRWAYRGSYTGTLVVPHWPTSSFWPIICPDGIHFHNIWNRISQGIDDPEMQLLARHPIPSLLLSAKAPSTTKVYSSAW</sequence>
<proteinExistence type="predicted"/>
<evidence type="ECO:0000313" key="3">
    <source>
        <dbReference type="Proteomes" id="UP000887568"/>
    </source>
</evidence>
<dbReference type="OrthoDB" id="6155688at2759"/>
<keyword evidence="3" id="KW-1185">Reference proteome</keyword>
<evidence type="ECO:0000313" key="2">
    <source>
        <dbReference type="EnsemblMetazoa" id="XP_038060506.1"/>
    </source>
</evidence>
<accession>A0A914AAP1</accession>
<dbReference type="EnsemblMetazoa" id="XM_038204578.1">
    <property type="protein sequence ID" value="XP_038060506.1"/>
    <property type="gene ID" value="LOC119731407"/>
</dbReference>
<protein>
    <submittedName>
        <fullName evidence="2">Uncharacterized protein</fullName>
    </submittedName>
</protein>
<feature type="region of interest" description="Disordered" evidence="1">
    <location>
        <begin position="84"/>
        <end position="104"/>
    </location>
</feature>
<name>A0A914AAP1_PATMI</name>